<accession>A0A1B1K0N7</accession>
<sequence length="166" mass="16472">MQTGTSRGMKRLAGGAALAAAAAATVAVTMPATASAATEVQPPTVVTAVDGNTLDITVTNPNVLNLLDAQSCGAVAFDATKLPAVLADPTVVLEPGFVAWATNPIERVVANAAGNAVKTFTTPELPDGAYAVIGECLSLSTVANPQTTMPQIVLVGGPLGGVQFGS</sequence>
<dbReference type="Proteomes" id="UP001231166">
    <property type="component" value="Chromosome"/>
</dbReference>
<evidence type="ECO:0000313" key="5">
    <source>
        <dbReference type="Proteomes" id="UP000186108"/>
    </source>
</evidence>
<dbReference type="RefSeq" id="WP_037204339.1">
    <property type="nucleotide sequence ID" value="NZ_CAJUXZ010000001.1"/>
</dbReference>
<dbReference type="Proteomes" id="UP000186108">
    <property type="component" value="Chromosome"/>
</dbReference>
<evidence type="ECO:0000313" key="4">
    <source>
        <dbReference type="EMBL" id="WLF48852.1"/>
    </source>
</evidence>
<protein>
    <recommendedName>
        <fullName evidence="7">Secreted protein</fullName>
    </recommendedName>
</protein>
<evidence type="ECO:0000313" key="2">
    <source>
        <dbReference type="EMBL" id="ANS26171.1"/>
    </source>
</evidence>
<name>A0A1B1K0N7_RHOOP</name>
<proteinExistence type="predicted"/>
<keyword evidence="1" id="KW-0732">Signal</keyword>
<feature type="signal peptide" evidence="1">
    <location>
        <begin position="1"/>
        <end position="36"/>
    </location>
</feature>
<evidence type="ECO:0008006" key="7">
    <source>
        <dbReference type="Google" id="ProtNLM"/>
    </source>
</evidence>
<evidence type="ECO:0000313" key="3">
    <source>
        <dbReference type="EMBL" id="MCZ4585517.1"/>
    </source>
</evidence>
<organism evidence="2 5">
    <name type="scientific">Rhodococcus opacus</name>
    <name type="common">Nocardia opaca</name>
    <dbReference type="NCBI Taxonomy" id="37919"/>
    <lineage>
        <taxon>Bacteria</taxon>
        <taxon>Bacillati</taxon>
        <taxon>Actinomycetota</taxon>
        <taxon>Actinomycetes</taxon>
        <taxon>Mycobacteriales</taxon>
        <taxon>Nocardiaceae</taxon>
        <taxon>Rhodococcus</taxon>
    </lineage>
</organism>
<dbReference type="EMBL" id="JAPWIS010000008">
    <property type="protein sequence ID" value="MCZ4585517.1"/>
    <property type="molecule type" value="Genomic_DNA"/>
</dbReference>
<dbReference type="Proteomes" id="UP001066327">
    <property type="component" value="Unassembled WGS sequence"/>
</dbReference>
<evidence type="ECO:0000313" key="6">
    <source>
        <dbReference type="Proteomes" id="UP001066327"/>
    </source>
</evidence>
<dbReference type="EMBL" id="CP130953">
    <property type="protein sequence ID" value="WLF48852.1"/>
    <property type="molecule type" value="Genomic_DNA"/>
</dbReference>
<reference evidence="3" key="2">
    <citation type="submission" date="2022-12" db="EMBL/GenBank/DDBJ databases">
        <authorList>
            <person name="Krivoruchko A.V."/>
            <person name="Elkin A."/>
        </authorList>
    </citation>
    <scope>NUCLEOTIDE SEQUENCE</scope>
    <source>
        <strain evidence="3">IEGM 249</strain>
    </source>
</reference>
<dbReference type="EMBL" id="CP009111">
    <property type="protein sequence ID" value="ANS26171.1"/>
    <property type="molecule type" value="Genomic_DNA"/>
</dbReference>
<reference evidence="2 5" key="1">
    <citation type="submission" date="2014-07" db="EMBL/GenBank/DDBJ databases">
        <authorList>
            <person name="Zhang J.E."/>
            <person name="Yang H."/>
            <person name="Guo J."/>
            <person name="Deng Z."/>
            <person name="Luo H."/>
            <person name="Luo M."/>
            <person name="Zhao B."/>
        </authorList>
    </citation>
    <scope>NUCLEOTIDE SEQUENCE [LARGE SCALE GENOMIC DNA]</scope>
    <source>
        <strain evidence="2 5">1CP</strain>
    </source>
</reference>
<evidence type="ECO:0000256" key="1">
    <source>
        <dbReference type="SAM" id="SignalP"/>
    </source>
</evidence>
<keyword evidence="6" id="KW-1185">Reference proteome</keyword>
<dbReference type="PATRIC" id="fig|37919.13.peg.1478"/>
<dbReference type="AlphaFoldDB" id="A0A1B1K0N7"/>
<feature type="chain" id="PRO_5044555746" description="Secreted protein" evidence="1">
    <location>
        <begin position="37"/>
        <end position="166"/>
    </location>
</feature>
<gene>
    <name evidence="3" type="ORF">O4328_17715</name>
    <name evidence="4" type="ORF">Q5707_07620</name>
    <name evidence="2" type="ORF">R1CP_07250</name>
</gene>
<reference evidence="4" key="3">
    <citation type="submission" date="2023-07" db="EMBL/GenBank/DDBJ databases">
        <title>Genomic analysis of Rhodococcus opacus VOC-14 with glycol ethers degradation activity.</title>
        <authorList>
            <person name="Narkevich D.A."/>
            <person name="Hlushen A.M."/>
            <person name="Akhremchuk A.E."/>
            <person name="Sikolenko M.A."/>
            <person name="Valentovich L.N."/>
        </authorList>
    </citation>
    <scope>NUCLEOTIDE SEQUENCE</scope>
    <source>
        <strain evidence="4">VOC-14</strain>
    </source>
</reference>